<feature type="compositionally biased region" description="Low complexity" evidence="7">
    <location>
        <begin position="19"/>
        <end position="38"/>
    </location>
</feature>
<reference evidence="10" key="1">
    <citation type="submission" date="2025-08" db="UniProtKB">
        <authorList>
            <consortium name="RefSeq"/>
        </authorList>
    </citation>
    <scope>IDENTIFICATION</scope>
    <source>
        <tissue evidence="10">Young leaves</tissue>
    </source>
</reference>
<comment type="subcellular location">
    <subcellularLocation>
        <location evidence="1">Nucleus</location>
    </subcellularLocation>
</comment>
<dbReference type="GO" id="GO:0006355">
    <property type="term" value="P:regulation of DNA-templated transcription"/>
    <property type="evidence" value="ECO:0007669"/>
    <property type="project" value="UniProtKB-ARBA"/>
</dbReference>
<dbReference type="GO" id="GO:0003677">
    <property type="term" value="F:DNA binding"/>
    <property type="evidence" value="ECO:0007669"/>
    <property type="project" value="UniProtKB-KW"/>
</dbReference>
<keyword evidence="5" id="KW-0539">Nucleus</keyword>
<evidence type="ECO:0000256" key="4">
    <source>
        <dbReference type="ARBA" id="ARBA00023163"/>
    </source>
</evidence>
<dbReference type="SMR" id="A0A6J1F1R1"/>
<organism evidence="9 10">
    <name type="scientific">Cucurbita moschata</name>
    <name type="common">Winter crookneck squash</name>
    <name type="synonym">Cucurbita pepo var. moschata</name>
    <dbReference type="NCBI Taxonomy" id="3662"/>
    <lineage>
        <taxon>Eukaryota</taxon>
        <taxon>Viridiplantae</taxon>
        <taxon>Streptophyta</taxon>
        <taxon>Embryophyta</taxon>
        <taxon>Tracheophyta</taxon>
        <taxon>Spermatophyta</taxon>
        <taxon>Magnoliopsida</taxon>
        <taxon>eudicotyledons</taxon>
        <taxon>Gunneridae</taxon>
        <taxon>Pentapetalae</taxon>
        <taxon>rosids</taxon>
        <taxon>fabids</taxon>
        <taxon>Cucurbitales</taxon>
        <taxon>Cucurbitaceae</taxon>
        <taxon>Cucurbiteae</taxon>
        <taxon>Cucurbita</taxon>
    </lineage>
</organism>
<dbReference type="GO" id="GO:0005634">
    <property type="term" value="C:nucleus"/>
    <property type="evidence" value="ECO:0007669"/>
    <property type="project" value="UniProtKB-SubCell"/>
</dbReference>
<gene>
    <name evidence="10" type="primary">LOC111441376</name>
</gene>
<name>A0A6J1F1R1_CUCMO</name>
<dbReference type="RefSeq" id="XP_022934102.1">
    <property type="nucleotide sequence ID" value="XM_023078334.1"/>
</dbReference>
<dbReference type="PANTHER" id="PTHR21654:SF60">
    <property type="entry name" value="TRIHELIX TRANSCRIPTION FACTOR PTL"/>
    <property type="match status" value="1"/>
</dbReference>
<protein>
    <submittedName>
        <fullName evidence="10">Trihelix transcription factor PTL</fullName>
    </submittedName>
</protein>
<sequence>MEMDDQYALSDLRHLMTTPPSRSHFPSSSSIPHHDLFSSSSTSSAAAAAAFRHHHHHHHTPYDLIMMMPRDTLPDFRSDSAATPPAVVSAPTAPTAFELETASLAADCATPRWPRQETLTLLDIRSRLDSKFKEANQKGPLWDEVSRIMAEEHNYQRSGKKCREKFENLYKYYKKTKEGKAGRQDGKNYRFFRQLEALYGETTNSAQLPDSHFVGDSNLSFQQNGTNNPNTALPMSYEAQQKHYCDSLSLSNTSEFETSASSDDNDDLGSVGIMDNDSVEKRRKRRGGKCWKAKIKQFIDSQMRKLIDKQEAWLEKLMKTLEQKEKDRMIREEEWRRQEVSRMDRERSFWAKERAWIEARDAALMEALQRLTGRELRDYNSSPDHGLIAPERHRNNSDNQNEDGSEILNNNTGRELVDNNNYQRKTIDEGNKKRKENSRSATTYNLYFQTDSSLYSGGGPCGGGAEIKEQSPNSSNAGGGGGGGGGSHVVQDSCFRFLMGEGDQSQSGLWENFGLKLNNGSDQS</sequence>
<evidence type="ECO:0000256" key="6">
    <source>
        <dbReference type="SAM" id="Coils"/>
    </source>
</evidence>
<dbReference type="AlphaFoldDB" id="A0A6J1F1R1"/>
<dbReference type="FunFam" id="1.10.10.60:FF:000342">
    <property type="entry name" value="trihelix transcription factor PTL-like"/>
    <property type="match status" value="1"/>
</dbReference>
<dbReference type="Proteomes" id="UP000504609">
    <property type="component" value="Unplaced"/>
</dbReference>
<evidence type="ECO:0000256" key="2">
    <source>
        <dbReference type="ARBA" id="ARBA00023015"/>
    </source>
</evidence>
<feature type="region of interest" description="Disordered" evidence="7">
    <location>
        <begin position="460"/>
        <end position="486"/>
    </location>
</feature>
<feature type="compositionally biased region" description="Gly residues" evidence="7">
    <location>
        <begin position="477"/>
        <end position="486"/>
    </location>
</feature>
<feature type="domain" description="Myb-like" evidence="8">
    <location>
        <begin position="112"/>
        <end position="170"/>
    </location>
</feature>
<evidence type="ECO:0000256" key="7">
    <source>
        <dbReference type="SAM" id="MobiDB-lite"/>
    </source>
</evidence>
<feature type="compositionally biased region" description="Polar residues" evidence="7">
    <location>
        <begin position="407"/>
        <end position="424"/>
    </location>
</feature>
<feature type="region of interest" description="Disordered" evidence="7">
    <location>
        <begin position="376"/>
        <end position="440"/>
    </location>
</feature>
<dbReference type="GeneID" id="111441376"/>
<dbReference type="Gene3D" id="1.10.10.60">
    <property type="entry name" value="Homeodomain-like"/>
    <property type="match status" value="1"/>
</dbReference>
<dbReference type="InterPro" id="IPR044822">
    <property type="entry name" value="Myb_DNA-bind_4"/>
</dbReference>
<dbReference type="PANTHER" id="PTHR21654">
    <property type="entry name" value="FI21293P1"/>
    <property type="match status" value="1"/>
</dbReference>
<evidence type="ECO:0000256" key="5">
    <source>
        <dbReference type="ARBA" id="ARBA00023242"/>
    </source>
</evidence>
<dbReference type="InterPro" id="IPR001005">
    <property type="entry name" value="SANT/Myb"/>
</dbReference>
<evidence type="ECO:0000256" key="1">
    <source>
        <dbReference type="ARBA" id="ARBA00004123"/>
    </source>
</evidence>
<evidence type="ECO:0000259" key="8">
    <source>
        <dbReference type="PROSITE" id="PS50090"/>
    </source>
</evidence>
<accession>A0A6J1F1R1</accession>
<dbReference type="Pfam" id="PF13837">
    <property type="entry name" value="Myb_DNA-bind_4"/>
    <property type="match status" value="1"/>
</dbReference>
<keyword evidence="4" id="KW-0804">Transcription</keyword>
<dbReference type="KEGG" id="cmos:111441376"/>
<keyword evidence="2" id="KW-0805">Transcription regulation</keyword>
<keyword evidence="9" id="KW-1185">Reference proteome</keyword>
<feature type="region of interest" description="Disordered" evidence="7">
    <location>
        <begin position="18"/>
        <end position="38"/>
    </location>
</feature>
<keyword evidence="6" id="KW-0175">Coiled coil</keyword>
<evidence type="ECO:0000256" key="3">
    <source>
        <dbReference type="ARBA" id="ARBA00023125"/>
    </source>
</evidence>
<dbReference type="CDD" id="cd12203">
    <property type="entry name" value="GT1"/>
    <property type="match status" value="1"/>
</dbReference>
<keyword evidence="3" id="KW-0238">DNA-binding</keyword>
<dbReference type="PROSITE" id="PS50090">
    <property type="entry name" value="MYB_LIKE"/>
    <property type="match status" value="1"/>
</dbReference>
<feature type="coiled-coil region" evidence="6">
    <location>
        <begin position="307"/>
        <end position="334"/>
    </location>
</feature>
<evidence type="ECO:0000313" key="10">
    <source>
        <dbReference type="RefSeq" id="XP_022934102.1"/>
    </source>
</evidence>
<proteinExistence type="predicted"/>
<evidence type="ECO:0000313" key="9">
    <source>
        <dbReference type="Proteomes" id="UP000504609"/>
    </source>
</evidence>